<gene>
    <name evidence="2" type="ORF">J7W16_01360</name>
</gene>
<organism evidence="2 3">
    <name type="scientific">Halalkalibacter suaedae</name>
    <dbReference type="NCBI Taxonomy" id="2822140"/>
    <lineage>
        <taxon>Bacteria</taxon>
        <taxon>Bacillati</taxon>
        <taxon>Bacillota</taxon>
        <taxon>Bacilli</taxon>
        <taxon>Bacillales</taxon>
        <taxon>Bacillaceae</taxon>
        <taxon>Halalkalibacter</taxon>
    </lineage>
</organism>
<accession>A0A940WX31</accession>
<dbReference type="AlphaFoldDB" id="A0A940WX31"/>
<feature type="region of interest" description="Disordered" evidence="1">
    <location>
        <begin position="25"/>
        <end position="49"/>
    </location>
</feature>
<evidence type="ECO:0008006" key="4">
    <source>
        <dbReference type="Google" id="ProtNLM"/>
    </source>
</evidence>
<dbReference type="Proteomes" id="UP000678228">
    <property type="component" value="Unassembled WGS sequence"/>
</dbReference>
<evidence type="ECO:0000313" key="2">
    <source>
        <dbReference type="EMBL" id="MBP3949761.1"/>
    </source>
</evidence>
<dbReference type="RefSeq" id="WP_210595135.1">
    <property type="nucleotide sequence ID" value="NZ_JAGKSQ010000001.1"/>
</dbReference>
<protein>
    <recommendedName>
        <fullName evidence="4">DUF4025 domain-containing protein</fullName>
    </recommendedName>
</protein>
<keyword evidence="3" id="KW-1185">Reference proteome</keyword>
<evidence type="ECO:0000313" key="3">
    <source>
        <dbReference type="Proteomes" id="UP000678228"/>
    </source>
</evidence>
<evidence type="ECO:0000256" key="1">
    <source>
        <dbReference type="SAM" id="MobiDB-lite"/>
    </source>
</evidence>
<feature type="compositionally biased region" description="Basic and acidic residues" evidence="1">
    <location>
        <begin position="32"/>
        <end position="49"/>
    </location>
</feature>
<reference evidence="2" key="1">
    <citation type="submission" date="2021-03" db="EMBL/GenBank/DDBJ databases">
        <title>Bacillus suaedae sp. nov., isolated from Suaeda aralocaspica.</title>
        <authorList>
            <person name="Lei R.F.R."/>
        </authorList>
    </citation>
    <scope>NUCLEOTIDE SEQUENCE</scope>
    <source>
        <strain evidence="2">YZJH907-2</strain>
    </source>
</reference>
<sequence>MKEHKLTSGIYDAQGEMDVHQQVMDSYSHGTLEQRHQDEMDQQYEKTKK</sequence>
<dbReference type="EMBL" id="JAGKSQ010000001">
    <property type="protein sequence ID" value="MBP3949761.1"/>
    <property type="molecule type" value="Genomic_DNA"/>
</dbReference>
<comment type="caution">
    <text evidence="2">The sequence shown here is derived from an EMBL/GenBank/DDBJ whole genome shotgun (WGS) entry which is preliminary data.</text>
</comment>
<name>A0A940WX31_9BACI</name>
<proteinExistence type="predicted"/>